<evidence type="ECO:0000313" key="1">
    <source>
        <dbReference type="EMBL" id="MCY9697629.1"/>
    </source>
</evidence>
<reference evidence="1 2" key="1">
    <citation type="submission" date="2022-05" db="EMBL/GenBank/DDBJ databases">
        <title>Genome Sequencing of Bee-Associated Microbes.</title>
        <authorList>
            <person name="Dunlap C."/>
        </authorList>
    </citation>
    <scope>NUCLEOTIDE SEQUENCE [LARGE SCALE GENOMIC DNA]</scope>
    <source>
        <strain evidence="1 2">NRRL B-14421</strain>
    </source>
</reference>
<organism evidence="1 2">
    <name type="scientific">Paenibacillus alginolyticus</name>
    <dbReference type="NCBI Taxonomy" id="59839"/>
    <lineage>
        <taxon>Bacteria</taxon>
        <taxon>Bacillati</taxon>
        <taxon>Bacillota</taxon>
        <taxon>Bacilli</taxon>
        <taxon>Bacillales</taxon>
        <taxon>Paenibacillaceae</taxon>
        <taxon>Paenibacillus</taxon>
    </lineage>
</organism>
<evidence type="ECO:0008006" key="3">
    <source>
        <dbReference type="Google" id="ProtNLM"/>
    </source>
</evidence>
<dbReference type="EMBL" id="JAMDMX010000155">
    <property type="protein sequence ID" value="MCY9697629.1"/>
    <property type="molecule type" value="Genomic_DNA"/>
</dbReference>
<protein>
    <recommendedName>
        <fullName evidence="3">Transposase</fullName>
    </recommendedName>
</protein>
<dbReference type="Proteomes" id="UP001527099">
    <property type="component" value="Unassembled WGS sequence"/>
</dbReference>
<sequence length="126" mass="14737">METGRIENRNHRVLRQLFAEFKGFVSSRNVPKIKKLIANYIEKVIIYDEHVEVIFKLDACLVRWMMRHAAKKTDLPADRLFHFIQDNIASVYARLGTTDKMILDAAHDAEPFTCFWSIKAWNPSLT</sequence>
<dbReference type="RefSeq" id="WP_268618284.1">
    <property type="nucleotide sequence ID" value="NZ_JAMDMX010000155.1"/>
</dbReference>
<evidence type="ECO:0000313" key="2">
    <source>
        <dbReference type="Proteomes" id="UP001527099"/>
    </source>
</evidence>
<name>A0ABT4GNP4_9BACL</name>
<proteinExistence type="predicted"/>
<gene>
    <name evidence="1" type="ORF">M5X19_32955</name>
</gene>
<comment type="caution">
    <text evidence="1">The sequence shown here is derived from an EMBL/GenBank/DDBJ whole genome shotgun (WGS) entry which is preliminary data.</text>
</comment>
<keyword evidence="2" id="KW-1185">Reference proteome</keyword>
<accession>A0ABT4GNP4</accession>